<evidence type="ECO:0000259" key="3">
    <source>
        <dbReference type="Pfam" id="PF01476"/>
    </source>
</evidence>
<dbReference type="OrthoDB" id="4751411at2"/>
<dbReference type="Pfam" id="PF01476">
    <property type="entry name" value="LysM"/>
    <property type="match status" value="1"/>
</dbReference>
<keyword evidence="2" id="KW-0472">Membrane</keyword>
<dbReference type="Proteomes" id="UP000032221">
    <property type="component" value="Unassembled WGS sequence"/>
</dbReference>
<accession>A0A0D1JU09</accession>
<proteinExistence type="predicted"/>
<dbReference type="EMBL" id="JXST01000020">
    <property type="protein sequence ID" value="KIU16049.1"/>
    <property type="molecule type" value="Genomic_DNA"/>
</dbReference>
<keyword evidence="2" id="KW-0812">Transmembrane</keyword>
<name>A0A0D1JU09_9MYCO</name>
<dbReference type="STRING" id="280871.TL10_15105"/>
<keyword evidence="2" id="KW-1133">Transmembrane helix</keyword>
<evidence type="ECO:0000313" key="5">
    <source>
        <dbReference type="Proteomes" id="UP000032221"/>
    </source>
</evidence>
<feature type="region of interest" description="Disordered" evidence="1">
    <location>
        <begin position="33"/>
        <end position="54"/>
    </location>
</feature>
<gene>
    <name evidence="4" type="ORF">TL10_15105</name>
</gene>
<reference evidence="4 5" key="1">
    <citation type="submission" date="2015-01" db="EMBL/GenBank/DDBJ databases">
        <title>Genome sequence of Mycobacterium llatzerense and Mycobacterium immunogenum recovered from brain abscess.</title>
        <authorList>
            <person name="Greninger A.L."/>
            <person name="Langelier C."/>
            <person name="Cunningham G."/>
            <person name="Chiu C.Y."/>
            <person name="Miller S."/>
        </authorList>
    </citation>
    <scope>NUCLEOTIDE SEQUENCE [LARGE SCALE GENOMIC DNA]</scope>
    <source>
        <strain evidence="4 5">CLUC14</strain>
    </source>
</reference>
<feature type="transmembrane region" description="Helical" evidence="2">
    <location>
        <begin position="71"/>
        <end position="92"/>
    </location>
</feature>
<sequence length="166" mass="17596">MYELLRGTDMTVITREYPTDVVVRAVPRRAAVNRHRQARLRPAGSRPSGAAFRHRGTGVLTSRASHRSNPITPLTTVILALVAAGITVWLGLVAQFGEAVQPTASTASVPAQLAVVRVQTGESIQQVARRVAPDAPVSAVVDRIKELNKLPSVALDAGQTLIAPVG</sequence>
<keyword evidence="5" id="KW-1185">Reference proteome</keyword>
<organism evidence="4 5">
    <name type="scientific">Mycolicibacterium llatzerense</name>
    <dbReference type="NCBI Taxonomy" id="280871"/>
    <lineage>
        <taxon>Bacteria</taxon>
        <taxon>Bacillati</taxon>
        <taxon>Actinomycetota</taxon>
        <taxon>Actinomycetes</taxon>
        <taxon>Mycobacteriales</taxon>
        <taxon>Mycobacteriaceae</taxon>
        <taxon>Mycolicibacterium</taxon>
    </lineage>
</organism>
<dbReference type="AlphaFoldDB" id="A0A0D1JU09"/>
<protein>
    <submittedName>
        <fullName evidence="4">Peptigoglycan-binding protein LysM</fullName>
    </submittedName>
</protein>
<feature type="domain" description="LysM" evidence="3">
    <location>
        <begin position="117"/>
        <end position="164"/>
    </location>
</feature>
<dbReference type="InterPro" id="IPR018392">
    <property type="entry name" value="LysM"/>
</dbReference>
<evidence type="ECO:0000256" key="2">
    <source>
        <dbReference type="SAM" id="Phobius"/>
    </source>
</evidence>
<evidence type="ECO:0000313" key="4">
    <source>
        <dbReference type="EMBL" id="KIU16049.1"/>
    </source>
</evidence>
<comment type="caution">
    <text evidence="4">The sequence shown here is derived from an EMBL/GenBank/DDBJ whole genome shotgun (WGS) entry which is preliminary data.</text>
</comment>
<dbReference type="PATRIC" id="fig|280871.6.peg.3137"/>
<evidence type="ECO:0000256" key="1">
    <source>
        <dbReference type="SAM" id="MobiDB-lite"/>
    </source>
</evidence>